<evidence type="ECO:0000313" key="11">
    <source>
        <dbReference type="EMBL" id="HII60469.1"/>
    </source>
</evidence>
<dbReference type="GeneID" id="1443797"/>
<dbReference type="GO" id="GO:0004519">
    <property type="term" value="F:endonuclease activity"/>
    <property type="evidence" value="ECO:0007669"/>
    <property type="project" value="UniProtKB-UniRule"/>
</dbReference>
<dbReference type="EC" id="3.1.-.-" evidence="9"/>
<organism evidence="11 12">
    <name type="scientific">Pyrococcus horikoshii</name>
    <dbReference type="NCBI Taxonomy" id="53953"/>
    <lineage>
        <taxon>Archaea</taxon>
        <taxon>Methanobacteriati</taxon>
        <taxon>Methanobacteriota</taxon>
        <taxon>Thermococci</taxon>
        <taxon>Thermococcales</taxon>
        <taxon>Thermococcaceae</taxon>
        <taxon>Pyrococcus</taxon>
    </lineage>
</organism>
<dbReference type="InterPro" id="IPR042226">
    <property type="entry name" value="eFR1_2_sf"/>
</dbReference>
<comment type="subcellular location">
    <subcellularLocation>
        <location evidence="2 9">Cytoplasm</location>
    </subcellularLocation>
</comment>
<dbReference type="InterPro" id="IPR005141">
    <property type="entry name" value="eRF1_2"/>
</dbReference>
<evidence type="ECO:0000256" key="7">
    <source>
        <dbReference type="ARBA" id="ARBA00022759"/>
    </source>
</evidence>
<dbReference type="GO" id="GO:0070481">
    <property type="term" value="P:nuclear-transcribed mRNA catabolic process, non-stop decay"/>
    <property type="evidence" value="ECO:0007669"/>
    <property type="project" value="InterPro"/>
</dbReference>
<dbReference type="GO" id="GO:0005737">
    <property type="term" value="C:cytoplasm"/>
    <property type="evidence" value="ECO:0007669"/>
    <property type="project" value="UniProtKB-SubCell"/>
</dbReference>
<dbReference type="SMART" id="SM01194">
    <property type="entry name" value="eRF1_1"/>
    <property type="match status" value="1"/>
</dbReference>
<dbReference type="SUPFAM" id="SSF159065">
    <property type="entry name" value="Dom34/Pelota N-terminal domain-like"/>
    <property type="match status" value="1"/>
</dbReference>
<dbReference type="GO" id="GO:0071025">
    <property type="term" value="P:RNA surveillance"/>
    <property type="evidence" value="ECO:0007669"/>
    <property type="project" value="InterPro"/>
</dbReference>
<feature type="domain" description="eRF1/Pelota-like N-terminal" evidence="10">
    <location>
        <begin position="1"/>
        <end position="129"/>
    </location>
</feature>
<dbReference type="InterPro" id="IPR038069">
    <property type="entry name" value="Pelota/DOM34_N"/>
</dbReference>
<dbReference type="Pfam" id="PF26356">
    <property type="entry name" value="Pelota_N"/>
    <property type="match status" value="1"/>
</dbReference>
<comment type="function">
    <text evidence="9">May function in recognizing stalled ribosomes, interact with stem-loop structures in stalled mRNA molecules, and effect endonucleolytic cleavage of the mRNA. May play a role in the release non-functional ribosomes and degradation of damaged mRNAs. Has endoribonuclease activity.</text>
</comment>
<dbReference type="GO" id="GO:0016787">
    <property type="term" value="F:hydrolase activity"/>
    <property type="evidence" value="ECO:0007669"/>
    <property type="project" value="UniProtKB-KW"/>
</dbReference>
<dbReference type="InterPro" id="IPR005142">
    <property type="entry name" value="eRF1_3"/>
</dbReference>
<dbReference type="Pfam" id="PF03465">
    <property type="entry name" value="eRF1_3"/>
    <property type="match status" value="1"/>
</dbReference>
<name>A0A832WJL3_PYRHR</name>
<dbReference type="Gene3D" id="3.30.420.60">
    <property type="entry name" value="eRF1 domain 2"/>
    <property type="match status" value="1"/>
</dbReference>
<dbReference type="SMR" id="A0A832WJL3"/>
<dbReference type="AlphaFoldDB" id="A0A832WJL3"/>
<comment type="cofactor">
    <cofactor evidence="1 9">
        <name>a divalent metal cation</name>
        <dbReference type="ChEBI" id="CHEBI:60240"/>
    </cofactor>
</comment>
<dbReference type="PANTHER" id="PTHR10853:SF0">
    <property type="entry name" value="PROTEIN PELOTA HOMOLOG"/>
    <property type="match status" value="1"/>
</dbReference>
<dbReference type="GO" id="GO:0032790">
    <property type="term" value="P:ribosome disassembly"/>
    <property type="evidence" value="ECO:0007669"/>
    <property type="project" value="TreeGrafter"/>
</dbReference>
<dbReference type="Pfam" id="PF03464">
    <property type="entry name" value="eRF1_2"/>
    <property type="match status" value="1"/>
</dbReference>
<reference evidence="11" key="1">
    <citation type="journal article" date="2020" name="bioRxiv">
        <title>A rank-normalized archaeal taxonomy based on genome phylogeny resolves widespread incomplete and uneven classifications.</title>
        <authorList>
            <person name="Rinke C."/>
            <person name="Chuvochina M."/>
            <person name="Mussig A.J."/>
            <person name="Chaumeil P.-A."/>
            <person name="Waite D.W."/>
            <person name="Whitman W.B."/>
            <person name="Parks D.H."/>
            <person name="Hugenholtz P."/>
        </authorList>
    </citation>
    <scope>NUCLEOTIDE SEQUENCE</scope>
    <source>
        <strain evidence="11">UBA8834</strain>
    </source>
</reference>
<comment type="similarity">
    <text evidence="3 9">Belongs to the eukaryotic release factor 1 family. Pelota subfamily.</text>
</comment>
<evidence type="ECO:0000313" key="12">
    <source>
        <dbReference type="Proteomes" id="UP000617544"/>
    </source>
</evidence>
<dbReference type="GO" id="GO:0046872">
    <property type="term" value="F:metal ion binding"/>
    <property type="evidence" value="ECO:0007669"/>
    <property type="project" value="UniProtKB-UniRule"/>
</dbReference>
<keyword evidence="7 9" id="KW-0255">Endonuclease</keyword>
<dbReference type="Gene3D" id="2.30.30.870">
    <property type="entry name" value="Pelota, domain A"/>
    <property type="match status" value="1"/>
</dbReference>
<proteinExistence type="inferred from homology"/>
<evidence type="ECO:0000256" key="8">
    <source>
        <dbReference type="ARBA" id="ARBA00022801"/>
    </source>
</evidence>
<evidence type="ECO:0000256" key="4">
    <source>
        <dbReference type="ARBA" id="ARBA00022490"/>
    </source>
</evidence>
<keyword evidence="4 9" id="KW-0963">Cytoplasm</keyword>
<comment type="domain">
    <text evidence="9">The N-terminal domain has the RNA-binding Sm fold. It harbors the endoribonuclease activity.</text>
</comment>
<dbReference type="FunFam" id="3.30.420.60:FF:000005">
    <property type="entry name" value="Protein pelota homolog"/>
    <property type="match status" value="1"/>
</dbReference>
<protein>
    <recommendedName>
        <fullName evidence="9">Protein pelota homolog</fullName>
        <ecNumber evidence="9">3.1.-.-</ecNumber>
    </recommendedName>
</protein>
<sequence length="356" mass="40751">MEILEEKPKEGKVKIKVETLDDLWHLYHIITPGDVVYAKTLRKQSQRSDSLRPEKVEVIPVFLGVKVEKINFHKFANQLRVTGPIIYASREDVPLGKYHTIAVEPGTIITLQKERWKPYYIERLKEAVEASKRAKVMIVTIEDGEAEMAIVREYGLDFIATIRHNLGGKRYNIKREDEERKFFHDVAKTMKDVMSRENIQRAIVAGPGFYKEDFYKFLKENYPDLASKIVLDDTSMGGRVGIYEVIKRGTVDKVYSESRIANEIKLVEKVIERIAKDEPVAYGMKEVEEAVNYGAVEILLVLDELLKGDNREKVEELMELARSLRSKVVVVSSEHEGGEKLKALGGIAGILRFKIK</sequence>
<dbReference type="InterPro" id="IPR005140">
    <property type="entry name" value="eRF1_Pelota-like_N"/>
</dbReference>
<comment type="subunit">
    <text evidence="9">Monomer.</text>
</comment>
<dbReference type="EMBL" id="DUJN01000002">
    <property type="protein sequence ID" value="HII60469.1"/>
    <property type="molecule type" value="Genomic_DNA"/>
</dbReference>
<dbReference type="Proteomes" id="UP000617544">
    <property type="component" value="Unassembled WGS sequence"/>
</dbReference>
<evidence type="ECO:0000256" key="2">
    <source>
        <dbReference type="ARBA" id="ARBA00004496"/>
    </source>
</evidence>
<dbReference type="InterPro" id="IPR023521">
    <property type="entry name" value="Pelota_arc"/>
</dbReference>
<dbReference type="SUPFAM" id="SSF53137">
    <property type="entry name" value="Translational machinery components"/>
    <property type="match status" value="1"/>
</dbReference>
<dbReference type="PANTHER" id="PTHR10853">
    <property type="entry name" value="PELOTA"/>
    <property type="match status" value="1"/>
</dbReference>
<keyword evidence="6 9" id="KW-0479">Metal-binding</keyword>
<evidence type="ECO:0000256" key="6">
    <source>
        <dbReference type="ARBA" id="ARBA00022723"/>
    </source>
</evidence>
<dbReference type="InterPro" id="IPR004405">
    <property type="entry name" value="TF_pelota"/>
</dbReference>
<dbReference type="InterPro" id="IPR029064">
    <property type="entry name" value="Ribosomal_eL30-like_sf"/>
</dbReference>
<dbReference type="FunFam" id="2.30.30.870:FF:000002">
    <property type="entry name" value="Protein pelota homolog"/>
    <property type="match status" value="1"/>
</dbReference>
<dbReference type="GO" id="GO:0070966">
    <property type="term" value="P:nuclear-transcribed mRNA catabolic process, no-go decay"/>
    <property type="evidence" value="ECO:0007669"/>
    <property type="project" value="InterPro"/>
</dbReference>
<dbReference type="GO" id="GO:0070651">
    <property type="term" value="P:nonfunctional rRNA decay"/>
    <property type="evidence" value="ECO:0007669"/>
    <property type="project" value="TreeGrafter"/>
</dbReference>
<dbReference type="OMA" id="DDLWHLK"/>
<keyword evidence="8 9" id="KW-0378">Hydrolase</keyword>
<gene>
    <name evidence="9" type="primary">pelA</name>
    <name evidence="11" type="ORF">HA331_01670</name>
</gene>
<keyword evidence="5 9" id="KW-0540">Nuclease</keyword>
<evidence type="ECO:0000256" key="9">
    <source>
        <dbReference type="HAMAP-Rule" id="MF_01853"/>
    </source>
</evidence>
<accession>A0A832WJL3</accession>
<evidence type="ECO:0000256" key="3">
    <source>
        <dbReference type="ARBA" id="ARBA00009504"/>
    </source>
</evidence>
<dbReference type="SUPFAM" id="SSF55315">
    <property type="entry name" value="L30e-like"/>
    <property type="match status" value="1"/>
</dbReference>
<evidence type="ECO:0000256" key="1">
    <source>
        <dbReference type="ARBA" id="ARBA00001968"/>
    </source>
</evidence>
<dbReference type="Gene3D" id="3.30.1330.30">
    <property type="match status" value="1"/>
</dbReference>
<dbReference type="InterPro" id="IPR058547">
    <property type="entry name" value="Pelota_N"/>
</dbReference>
<dbReference type="RefSeq" id="WP_010885559.1">
    <property type="nucleotide sequence ID" value="NZ_DUJN01000002.1"/>
</dbReference>
<evidence type="ECO:0000259" key="10">
    <source>
        <dbReference type="SMART" id="SM01194"/>
    </source>
</evidence>
<dbReference type="NCBIfam" id="TIGR00111">
    <property type="entry name" value="pelota"/>
    <property type="match status" value="1"/>
</dbReference>
<evidence type="ECO:0000256" key="5">
    <source>
        <dbReference type="ARBA" id="ARBA00022722"/>
    </source>
</evidence>
<comment type="caution">
    <text evidence="11">The sequence shown here is derived from an EMBL/GenBank/DDBJ whole genome shotgun (WGS) entry which is preliminary data.</text>
</comment>
<dbReference type="HAMAP" id="MF_01853">
    <property type="entry name" value="PelO"/>
    <property type="match status" value="1"/>
</dbReference>